<dbReference type="PROSITE" id="PS00135">
    <property type="entry name" value="TRYPSIN_SER"/>
    <property type="match status" value="1"/>
</dbReference>
<dbReference type="PANTHER" id="PTHR24276:SF98">
    <property type="entry name" value="FI18310P1-RELATED"/>
    <property type="match status" value="1"/>
</dbReference>
<evidence type="ECO:0000256" key="4">
    <source>
        <dbReference type="ARBA" id="ARBA00022825"/>
    </source>
</evidence>
<evidence type="ECO:0000313" key="10">
    <source>
        <dbReference type="EMBL" id="CAB3261466.1"/>
    </source>
</evidence>
<evidence type="ECO:0000256" key="7">
    <source>
        <dbReference type="SAM" id="SignalP"/>
    </source>
</evidence>
<feature type="chain" id="PRO_5036434196" description="Peptidase S1 domain-containing protein" evidence="7">
    <location>
        <begin position="21"/>
        <end position="253"/>
    </location>
</feature>
<dbReference type="InterPro" id="IPR018114">
    <property type="entry name" value="TRYPSIN_HIS"/>
</dbReference>
<dbReference type="Gene3D" id="2.40.10.10">
    <property type="entry name" value="Trypsin-like serine proteases"/>
    <property type="match status" value="1"/>
</dbReference>
<dbReference type="EMBL" id="CADEBC010000858">
    <property type="protein sequence ID" value="CAB3261466.1"/>
    <property type="molecule type" value="Genomic_DNA"/>
</dbReference>
<dbReference type="InterPro" id="IPR043504">
    <property type="entry name" value="Peptidase_S1_PA_chymotrypsin"/>
</dbReference>
<keyword evidence="3 6" id="KW-0378">Hydrolase</keyword>
<keyword evidence="5" id="KW-1015">Disulfide bond</keyword>
<dbReference type="GO" id="GO:0004252">
    <property type="term" value="F:serine-type endopeptidase activity"/>
    <property type="evidence" value="ECO:0007669"/>
    <property type="project" value="InterPro"/>
</dbReference>
<evidence type="ECO:0000256" key="5">
    <source>
        <dbReference type="ARBA" id="ARBA00023157"/>
    </source>
</evidence>
<accession>A0A8S0YT35</accession>
<dbReference type="PROSITE" id="PS00134">
    <property type="entry name" value="TRYPSIN_HIS"/>
    <property type="match status" value="1"/>
</dbReference>
<dbReference type="GO" id="GO:0006508">
    <property type="term" value="P:proteolysis"/>
    <property type="evidence" value="ECO:0007669"/>
    <property type="project" value="UniProtKB-KW"/>
</dbReference>
<feature type="signal peptide" evidence="7">
    <location>
        <begin position="1"/>
        <end position="20"/>
    </location>
</feature>
<keyword evidence="7" id="KW-0732">Signal</keyword>
<proteinExistence type="inferred from homology"/>
<evidence type="ECO:0000259" key="8">
    <source>
        <dbReference type="PROSITE" id="PS50240"/>
    </source>
</evidence>
<organism evidence="9 12">
    <name type="scientific">Arctia plantaginis</name>
    <name type="common">Wood tiger moth</name>
    <name type="synonym">Phalaena plantaginis</name>
    <dbReference type="NCBI Taxonomy" id="874455"/>
    <lineage>
        <taxon>Eukaryota</taxon>
        <taxon>Metazoa</taxon>
        <taxon>Ecdysozoa</taxon>
        <taxon>Arthropoda</taxon>
        <taxon>Hexapoda</taxon>
        <taxon>Insecta</taxon>
        <taxon>Pterygota</taxon>
        <taxon>Neoptera</taxon>
        <taxon>Endopterygota</taxon>
        <taxon>Lepidoptera</taxon>
        <taxon>Glossata</taxon>
        <taxon>Ditrysia</taxon>
        <taxon>Noctuoidea</taxon>
        <taxon>Erebidae</taxon>
        <taxon>Arctiinae</taxon>
        <taxon>Arctia</taxon>
    </lineage>
</organism>
<dbReference type="InterPro" id="IPR001254">
    <property type="entry name" value="Trypsin_dom"/>
</dbReference>
<evidence type="ECO:0000313" key="12">
    <source>
        <dbReference type="Proteomes" id="UP000494256"/>
    </source>
</evidence>
<dbReference type="InterPro" id="IPR009003">
    <property type="entry name" value="Peptidase_S1_PA"/>
</dbReference>
<dbReference type="SMART" id="SM00020">
    <property type="entry name" value="Tryp_SPc"/>
    <property type="match status" value="1"/>
</dbReference>
<gene>
    <name evidence="9" type="ORF">APLA_LOCUS1096</name>
    <name evidence="10" type="ORF">APLA_LOCUS17903</name>
</gene>
<keyword evidence="4 6" id="KW-0720">Serine protease</keyword>
<evidence type="ECO:0000256" key="2">
    <source>
        <dbReference type="ARBA" id="ARBA00022670"/>
    </source>
</evidence>
<dbReference type="SUPFAM" id="SSF50494">
    <property type="entry name" value="Trypsin-like serine proteases"/>
    <property type="match status" value="1"/>
</dbReference>
<dbReference type="InterPro" id="IPR033116">
    <property type="entry name" value="TRYPSIN_SER"/>
</dbReference>
<keyword evidence="11" id="KW-1185">Reference proteome</keyword>
<protein>
    <recommendedName>
        <fullName evidence="8">Peptidase S1 domain-containing protein</fullName>
    </recommendedName>
</protein>
<evidence type="ECO:0000313" key="11">
    <source>
        <dbReference type="Proteomes" id="UP000494106"/>
    </source>
</evidence>
<dbReference type="Proteomes" id="UP000494256">
    <property type="component" value="Unassembled WGS sequence"/>
</dbReference>
<dbReference type="AlphaFoldDB" id="A0A8S0YT35"/>
<keyword evidence="2 6" id="KW-0645">Protease</keyword>
<dbReference type="InterPro" id="IPR001314">
    <property type="entry name" value="Peptidase_S1A"/>
</dbReference>
<evidence type="ECO:0000256" key="1">
    <source>
        <dbReference type="ARBA" id="ARBA00007664"/>
    </source>
</evidence>
<dbReference type="OrthoDB" id="6380398at2759"/>
<comment type="caution">
    <text evidence="9">The sequence shown here is derived from an EMBL/GenBank/DDBJ whole genome shotgun (WGS) entry which is preliminary data.</text>
</comment>
<evidence type="ECO:0000256" key="6">
    <source>
        <dbReference type="RuleBase" id="RU363034"/>
    </source>
</evidence>
<sequence>MKACLIAFLYMCLLIKCGRVKRVIGGTAVECGKQPDVASLRNSSNLKHLCGATVISPRFALTAAHCVTSKADEYVLKLNNVCVKDHDIAPSATILEIIINQSYDPVTRAHDIAILRFAVLDDITWLKHTLPRSSFGLSGECAVYGYGYRDVRTKETSEILLAGTLRIISLDECERRLGPFVTPKYDHGMLCATGDGIDACQGDSGSPLICAGGTVEGISSYGMSCAVPGIPGVYTSVGFHLEWIRKVIKDEWN</sequence>
<evidence type="ECO:0000313" key="9">
    <source>
        <dbReference type="EMBL" id="CAB3221976.1"/>
    </source>
</evidence>
<dbReference type="Pfam" id="PF00089">
    <property type="entry name" value="Trypsin"/>
    <property type="match status" value="1"/>
</dbReference>
<comment type="similarity">
    <text evidence="1">Belongs to the peptidase S1 family.</text>
</comment>
<dbReference type="PRINTS" id="PR00722">
    <property type="entry name" value="CHYMOTRYPSIN"/>
</dbReference>
<reference evidence="11 12" key="1">
    <citation type="submission" date="2020-04" db="EMBL/GenBank/DDBJ databases">
        <authorList>
            <person name="Wallbank WR R."/>
            <person name="Pardo Diaz C."/>
            <person name="Kozak K."/>
            <person name="Martin S."/>
            <person name="Jiggins C."/>
            <person name="Moest M."/>
            <person name="Warren A I."/>
            <person name="Byers J.R.P. K."/>
            <person name="Montejo-Kovacevich G."/>
            <person name="Yen C E."/>
        </authorList>
    </citation>
    <scope>NUCLEOTIDE SEQUENCE [LARGE SCALE GENOMIC DNA]</scope>
</reference>
<dbReference type="CDD" id="cd00190">
    <property type="entry name" value="Tryp_SPc"/>
    <property type="match status" value="1"/>
</dbReference>
<dbReference type="InterPro" id="IPR050430">
    <property type="entry name" value="Peptidase_S1"/>
</dbReference>
<dbReference type="PROSITE" id="PS50240">
    <property type="entry name" value="TRYPSIN_DOM"/>
    <property type="match status" value="1"/>
</dbReference>
<name>A0A8S0YT35_ARCPL</name>
<dbReference type="Proteomes" id="UP000494106">
    <property type="component" value="Unassembled WGS sequence"/>
</dbReference>
<feature type="domain" description="Peptidase S1" evidence="8">
    <location>
        <begin position="23"/>
        <end position="249"/>
    </location>
</feature>
<dbReference type="PANTHER" id="PTHR24276">
    <property type="entry name" value="POLYSERASE-RELATED"/>
    <property type="match status" value="1"/>
</dbReference>
<evidence type="ECO:0000256" key="3">
    <source>
        <dbReference type="ARBA" id="ARBA00022801"/>
    </source>
</evidence>
<dbReference type="EMBL" id="CADEBD010000051">
    <property type="protein sequence ID" value="CAB3221976.1"/>
    <property type="molecule type" value="Genomic_DNA"/>
</dbReference>